<dbReference type="EMBL" id="NBCO01000023">
    <property type="protein sequence ID" value="ORC87146.1"/>
    <property type="molecule type" value="Genomic_DNA"/>
</dbReference>
<name>A0A1X0NR01_9TRYP</name>
<comment type="caution">
    <text evidence="1">The sequence shown here is derived from an EMBL/GenBank/DDBJ whole genome shotgun (WGS) entry which is preliminary data.</text>
</comment>
<dbReference type="AlphaFoldDB" id="A0A1X0NR01"/>
<dbReference type="VEuPathDB" id="TriTrypDB:TM35_000231170"/>
<organism evidence="1 2">
    <name type="scientific">Trypanosoma theileri</name>
    <dbReference type="NCBI Taxonomy" id="67003"/>
    <lineage>
        <taxon>Eukaryota</taxon>
        <taxon>Discoba</taxon>
        <taxon>Euglenozoa</taxon>
        <taxon>Kinetoplastea</taxon>
        <taxon>Metakinetoplastina</taxon>
        <taxon>Trypanosomatida</taxon>
        <taxon>Trypanosomatidae</taxon>
        <taxon>Trypanosoma</taxon>
    </lineage>
</organism>
<sequence length="894" mass="97989">MSQMQSSGCNALDALRIAATAGEASVLRDVTAEALLSQEEHALPQLLLLCDSNTTEHNLVLLNASWKLLLSVASLRIVSTHIYSKILHFMFSQLQYHIFSHDWSEGKKIKLAAFIASHVVSATRAHPSYAVRDVKLVSMIIELHTTVCLTIATSERTEAAQQLHQIIGLRLIAILEAIGSACEDQQPLSAEEHLQLMLQSLAAPPTEAMAALTKGSVAAGSSVAALTTMLAVTRSPHLLSDAAYVEMLLSAALLWLPHMRLVLFDADEGELTTTTTTTTTIAITKPTPPPPPPPAAAAAATLSTSVCDDEPGALLYRRVLQHAKSLPRSVFSTDYDKGGITDSSGEIGLDMQLLLLMQRLACRSIDTTQYRNYQNEEGTSSNQGLLLRFRVFPLLLAALLVPNDASAARVLLVWGSVLNHLSDTDRESLGIELLLLGEDQLRALRELPSTISNSRITYLRRFINALAVLLAEICRLLERSPKDLAAMSIQGRKNTTIGTFSSSLSSVRHFSFCCMCDCLYYHTRTYQWWNEEITMGGAVGGTSSVDSEIITFQEEVKSVLAEWQHVSTIPDNNNIHIHERLQAIIISIPGKIRNIVERSASSGSITAALLVVTRVLQTIVEDVSTESSQKLCVCARFVASELIALMGSVLSEDSTFLACLRRLIDISFNTEINNRENEEREGMQYYHAAVCLRQFAERNTAVPLGKLHLSESVSTALMTLLQETTVSAAADPDSTVNIRVCEELLEQQAEEWQSLVSHYSQEGSSITLGSLFDMAPQDISSQSGTENQEGRFLSSLQRCEDTLRLLLHWQESGCTLHPSEEEALGRLEQLVSAAVNIAHPTICSSSNISKNNNNNNNSNNNIIIKNEEVVRLSEEVTIQEKDPSETGPEIIHVD</sequence>
<reference evidence="1 2" key="1">
    <citation type="submission" date="2017-03" db="EMBL/GenBank/DDBJ databases">
        <title>An alternative strategy for trypanosome survival in the mammalian bloodstream revealed through genome and transcriptome analysis of the ubiquitous bovine parasite Trypanosoma (Megatrypanum) theileri.</title>
        <authorList>
            <person name="Kelly S."/>
            <person name="Ivens A."/>
            <person name="Mott A."/>
            <person name="O'Neill E."/>
            <person name="Emms D."/>
            <person name="Macleod O."/>
            <person name="Voorheis P."/>
            <person name="Matthews J."/>
            <person name="Matthews K."/>
            <person name="Carrington M."/>
        </authorList>
    </citation>
    <scope>NUCLEOTIDE SEQUENCE [LARGE SCALE GENOMIC DNA]</scope>
    <source>
        <strain evidence="1">Edinburgh</strain>
    </source>
</reference>
<protein>
    <submittedName>
        <fullName evidence="1">Uncharacterized protein</fullName>
    </submittedName>
</protein>
<evidence type="ECO:0000313" key="2">
    <source>
        <dbReference type="Proteomes" id="UP000192257"/>
    </source>
</evidence>
<accession>A0A1X0NR01</accession>
<dbReference type="OrthoDB" id="273639at2759"/>
<dbReference type="Proteomes" id="UP000192257">
    <property type="component" value="Unassembled WGS sequence"/>
</dbReference>
<dbReference type="GeneID" id="39987137"/>
<evidence type="ECO:0000313" key="1">
    <source>
        <dbReference type="EMBL" id="ORC87146.1"/>
    </source>
</evidence>
<proteinExistence type="predicted"/>
<keyword evidence="2" id="KW-1185">Reference proteome</keyword>
<gene>
    <name evidence="1" type="ORF">TM35_000231170</name>
</gene>
<dbReference type="RefSeq" id="XP_028881212.1">
    <property type="nucleotide sequence ID" value="XM_029027357.1"/>
</dbReference>